<organism evidence="2 3">
    <name type="scientific">Siminovitchia sediminis</name>
    <dbReference type="NCBI Taxonomy" id="1274353"/>
    <lineage>
        <taxon>Bacteria</taxon>
        <taxon>Bacillati</taxon>
        <taxon>Bacillota</taxon>
        <taxon>Bacilli</taxon>
        <taxon>Bacillales</taxon>
        <taxon>Bacillaceae</taxon>
        <taxon>Siminovitchia</taxon>
    </lineage>
</organism>
<gene>
    <name evidence="2" type="ORF">ACFSCZ_04215</name>
</gene>
<dbReference type="EMBL" id="JBHUEO010000006">
    <property type="protein sequence ID" value="MFD1705957.1"/>
    <property type="molecule type" value="Genomic_DNA"/>
</dbReference>
<name>A0ABW4KFW7_9BACI</name>
<evidence type="ECO:0000313" key="3">
    <source>
        <dbReference type="Proteomes" id="UP001597301"/>
    </source>
</evidence>
<dbReference type="InterPro" id="IPR002575">
    <property type="entry name" value="Aminoglycoside_PTrfase"/>
</dbReference>
<keyword evidence="3" id="KW-1185">Reference proteome</keyword>
<dbReference type="Gene3D" id="3.90.1200.10">
    <property type="match status" value="1"/>
</dbReference>
<dbReference type="Proteomes" id="UP001597301">
    <property type="component" value="Unassembled WGS sequence"/>
</dbReference>
<sequence>MDINHTKIYIKVENNMYINIERNVVQVFIRFFRNSKPFEALNRQIRRELRWLPSLLIRALRVLLLTHQFTRKRKRFKREGIGSYLVGPSDGECIFFLRQGGVKVFNLKKQSVTTIFDEKSALPKVEKIISSSLDAARNELAPKVISWSIEGRSLEEELINLNRSSFNLNDSQILLNEIFPVLSGISKDSEYKVLQVSEYLKELKKCLDSLFQTWREYEVEQYGETLQSIEQFCTLNLAKFSDNPGLKRVVLVKSHGDFWEGNILYDDKRYRVIDWNTLGIRSFYFDFFTLLFMISKKSWNFQYVNKQGLVDLSNVMDQYFLEFYKIAGRLFSFDDVTNETLKDSLHYRYLFYIETVILKLEEEDIHCLDEVVTWINRFQTYEDILNEKQNVSKLKGDFYATRFHFRHPR</sequence>
<evidence type="ECO:0000313" key="2">
    <source>
        <dbReference type="EMBL" id="MFD1705957.1"/>
    </source>
</evidence>
<dbReference type="RefSeq" id="WP_380772510.1">
    <property type="nucleotide sequence ID" value="NZ_JBHUEO010000006.1"/>
</dbReference>
<comment type="caution">
    <text evidence="2">The sequence shown here is derived from an EMBL/GenBank/DDBJ whole genome shotgun (WGS) entry which is preliminary data.</text>
</comment>
<protein>
    <submittedName>
        <fullName evidence="2">Phosphotransferase</fullName>
    </submittedName>
</protein>
<evidence type="ECO:0000259" key="1">
    <source>
        <dbReference type="Pfam" id="PF01636"/>
    </source>
</evidence>
<dbReference type="SUPFAM" id="SSF56112">
    <property type="entry name" value="Protein kinase-like (PK-like)"/>
    <property type="match status" value="1"/>
</dbReference>
<feature type="domain" description="Aminoglycoside phosphotransferase" evidence="1">
    <location>
        <begin position="237"/>
        <end position="299"/>
    </location>
</feature>
<dbReference type="InterPro" id="IPR011009">
    <property type="entry name" value="Kinase-like_dom_sf"/>
</dbReference>
<proteinExistence type="predicted"/>
<dbReference type="Pfam" id="PF01636">
    <property type="entry name" value="APH"/>
    <property type="match status" value="1"/>
</dbReference>
<reference evidence="3" key="1">
    <citation type="journal article" date="2019" name="Int. J. Syst. Evol. Microbiol.">
        <title>The Global Catalogue of Microorganisms (GCM) 10K type strain sequencing project: providing services to taxonomists for standard genome sequencing and annotation.</title>
        <authorList>
            <consortium name="The Broad Institute Genomics Platform"/>
            <consortium name="The Broad Institute Genome Sequencing Center for Infectious Disease"/>
            <person name="Wu L."/>
            <person name="Ma J."/>
        </authorList>
    </citation>
    <scope>NUCLEOTIDE SEQUENCE [LARGE SCALE GENOMIC DNA]</scope>
    <source>
        <strain evidence="3">CGMCC 1.12295</strain>
    </source>
</reference>
<accession>A0ABW4KFW7</accession>